<name>A0A2P5C5T3_TREOI</name>
<protein>
    <recommendedName>
        <fullName evidence="4">DUF4283 domain-containing protein</fullName>
    </recommendedName>
</protein>
<dbReference type="OrthoDB" id="1750606at2759"/>
<comment type="caution">
    <text evidence="2">The sequence shown here is derived from an EMBL/GenBank/DDBJ whole genome shotgun (WGS) entry which is preliminary data.</text>
</comment>
<feature type="region of interest" description="Disordered" evidence="1">
    <location>
        <begin position="214"/>
        <end position="236"/>
    </location>
</feature>
<feature type="compositionally biased region" description="Basic and acidic residues" evidence="1">
    <location>
        <begin position="95"/>
        <end position="109"/>
    </location>
</feature>
<reference evidence="3" key="1">
    <citation type="submission" date="2016-06" db="EMBL/GenBank/DDBJ databases">
        <title>Parallel loss of symbiosis genes in relatives of nitrogen-fixing non-legume Parasponia.</title>
        <authorList>
            <person name="Van Velzen R."/>
            <person name="Holmer R."/>
            <person name="Bu F."/>
            <person name="Rutten L."/>
            <person name="Van Zeijl A."/>
            <person name="Liu W."/>
            <person name="Santuari L."/>
            <person name="Cao Q."/>
            <person name="Sharma T."/>
            <person name="Shen D."/>
            <person name="Roswanjaya Y."/>
            <person name="Wardhani T."/>
            <person name="Kalhor M.S."/>
            <person name="Jansen J."/>
            <person name="Van den Hoogen J."/>
            <person name="Gungor B."/>
            <person name="Hartog M."/>
            <person name="Hontelez J."/>
            <person name="Verver J."/>
            <person name="Yang W.-C."/>
            <person name="Schijlen E."/>
            <person name="Repin R."/>
            <person name="Schilthuizen M."/>
            <person name="Schranz E."/>
            <person name="Heidstra R."/>
            <person name="Miyata K."/>
            <person name="Fedorova E."/>
            <person name="Kohlen W."/>
            <person name="Bisseling T."/>
            <person name="Smit S."/>
            <person name="Geurts R."/>
        </authorList>
    </citation>
    <scope>NUCLEOTIDE SEQUENCE [LARGE SCALE GENOMIC DNA]</scope>
    <source>
        <strain evidence="3">cv. RG33-2</strain>
    </source>
</reference>
<dbReference type="EMBL" id="JXTC01000409">
    <property type="protein sequence ID" value="PON56387.1"/>
    <property type="molecule type" value="Genomic_DNA"/>
</dbReference>
<evidence type="ECO:0008006" key="4">
    <source>
        <dbReference type="Google" id="ProtNLM"/>
    </source>
</evidence>
<keyword evidence="3" id="KW-1185">Reference proteome</keyword>
<dbReference type="Proteomes" id="UP000237000">
    <property type="component" value="Unassembled WGS sequence"/>
</dbReference>
<accession>A0A2P5C5T3</accession>
<feature type="compositionally biased region" description="Basic and acidic residues" evidence="1">
    <location>
        <begin position="214"/>
        <end position="223"/>
    </location>
</feature>
<feature type="region of interest" description="Disordered" evidence="1">
    <location>
        <begin position="94"/>
        <end position="171"/>
    </location>
</feature>
<evidence type="ECO:0000313" key="2">
    <source>
        <dbReference type="EMBL" id="PON56387.1"/>
    </source>
</evidence>
<organism evidence="2 3">
    <name type="scientific">Trema orientale</name>
    <name type="common">Charcoal tree</name>
    <name type="synonym">Celtis orientalis</name>
    <dbReference type="NCBI Taxonomy" id="63057"/>
    <lineage>
        <taxon>Eukaryota</taxon>
        <taxon>Viridiplantae</taxon>
        <taxon>Streptophyta</taxon>
        <taxon>Embryophyta</taxon>
        <taxon>Tracheophyta</taxon>
        <taxon>Spermatophyta</taxon>
        <taxon>Magnoliopsida</taxon>
        <taxon>eudicotyledons</taxon>
        <taxon>Gunneridae</taxon>
        <taxon>Pentapetalae</taxon>
        <taxon>rosids</taxon>
        <taxon>fabids</taxon>
        <taxon>Rosales</taxon>
        <taxon>Cannabaceae</taxon>
        <taxon>Trema</taxon>
    </lineage>
</organism>
<gene>
    <name evidence="2" type="ORF">TorRG33x02_296340</name>
</gene>
<dbReference type="AlphaFoldDB" id="A0A2P5C5T3"/>
<evidence type="ECO:0000313" key="3">
    <source>
        <dbReference type="Proteomes" id="UP000237000"/>
    </source>
</evidence>
<proteinExistence type="predicted"/>
<dbReference type="InParanoid" id="A0A2P5C5T3"/>
<sequence length="271" mass="30232">MGVEADLACPKLLCVEQIGSNNIFSFSFGKPEDHQRILAGSLWSLENQLISLVKPKRIGKVEDAEVVREKMKVWVRIDVSKPLCHGIHCSLDDAASEKSDDNKGDETKQRLRYGSRLRDSKPAACPKLSAEPKKKFIRVPNRSTQPHHKSGSVVDLDDFGTESNPNPTFADTRKEEKDLEMHGISSAEQSAQKQKLEQDLLKARELDLVTKEDKCLKKEERPKATPSTDSMESLNIGGPFAQHEVSAMDSEVQAIENQSVKPMVVTQLDIE</sequence>
<feature type="non-terminal residue" evidence="2">
    <location>
        <position position="271"/>
    </location>
</feature>
<evidence type="ECO:0000256" key="1">
    <source>
        <dbReference type="SAM" id="MobiDB-lite"/>
    </source>
</evidence>